<name>A0AAD3CYG9_9STRA</name>
<dbReference type="EMBL" id="BLLK01000047">
    <property type="protein sequence ID" value="GFH54358.1"/>
    <property type="molecule type" value="Genomic_DNA"/>
</dbReference>
<proteinExistence type="predicted"/>
<dbReference type="AlphaFoldDB" id="A0AAD3CYG9"/>
<reference evidence="1 2" key="1">
    <citation type="journal article" date="2021" name="Sci. Rep.">
        <title>The genome of the diatom Chaetoceros tenuissimus carries an ancient integrated fragment of an extant virus.</title>
        <authorList>
            <person name="Hongo Y."/>
            <person name="Kimura K."/>
            <person name="Takaki Y."/>
            <person name="Yoshida Y."/>
            <person name="Baba S."/>
            <person name="Kobayashi G."/>
            <person name="Nagasaki K."/>
            <person name="Hano T."/>
            <person name="Tomaru Y."/>
        </authorList>
    </citation>
    <scope>NUCLEOTIDE SEQUENCE [LARGE SCALE GENOMIC DNA]</scope>
    <source>
        <strain evidence="1 2">NIES-3715</strain>
    </source>
</reference>
<evidence type="ECO:0000313" key="1">
    <source>
        <dbReference type="EMBL" id="GFH54358.1"/>
    </source>
</evidence>
<sequence length="202" mass="24017">MEDHKLVYQEMENLLAISLRHHEQYQRWWYHLPYIKGSDDCLSDYLGIDVDVYHNIMVALGFMTKSERAKHGYQVNTMKFKDFLIQQDLDVESEAVRVDAITKRQILWIGLGKYNSEERYKASCQWNMAQEQYEERSNLALGQLKRKERGPIHTIGRKTNKDLLAYSRISSNWKGKLRFMYTLYQKQNGQENLGSIIDEEIR</sequence>
<accession>A0AAD3CYG9</accession>
<comment type="caution">
    <text evidence="1">The sequence shown here is derived from an EMBL/GenBank/DDBJ whole genome shotgun (WGS) entry which is preliminary data.</text>
</comment>
<protein>
    <submittedName>
        <fullName evidence="1">Uncharacterized protein</fullName>
    </submittedName>
</protein>
<organism evidence="1 2">
    <name type="scientific">Chaetoceros tenuissimus</name>
    <dbReference type="NCBI Taxonomy" id="426638"/>
    <lineage>
        <taxon>Eukaryota</taxon>
        <taxon>Sar</taxon>
        <taxon>Stramenopiles</taxon>
        <taxon>Ochrophyta</taxon>
        <taxon>Bacillariophyta</taxon>
        <taxon>Coscinodiscophyceae</taxon>
        <taxon>Chaetocerotophycidae</taxon>
        <taxon>Chaetocerotales</taxon>
        <taxon>Chaetocerotaceae</taxon>
        <taxon>Chaetoceros</taxon>
    </lineage>
</organism>
<keyword evidence="2" id="KW-1185">Reference proteome</keyword>
<evidence type="ECO:0000313" key="2">
    <source>
        <dbReference type="Proteomes" id="UP001054902"/>
    </source>
</evidence>
<gene>
    <name evidence="1" type="ORF">CTEN210_10834</name>
</gene>
<dbReference type="Proteomes" id="UP001054902">
    <property type="component" value="Unassembled WGS sequence"/>
</dbReference>